<dbReference type="InterPro" id="IPR017871">
    <property type="entry name" value="ABC_transporter-like_CS"/>
</dbReference>
<feature type="region of interest" description="Disordered" evidence="12">
    <location>
        <begin position="1"/>
        <end position="30"/>
    </location>
</feature>
<evidence type="ECO:0000256" key="8">
    <source>
        <dbReference type="ARBA" id="ARBA00022967"/>
    </source>
</evidence>
<proteinExistence type="inferred from homology"/>
<feature type="transmembrane region" description="Helical" evidence="13">
    <location>
        <begin position="938"/>
        <end position="967"/>
    </location>
</feature>
<reference evidence="17 18" key="1">
    <citation type="journal article" date="2019" name="Genome Biol. Evol.">
        <title>Whole-Genome Sequencing of the Giant Devil Catfish, Bagarius yarrelli.</title>
        <authorList>
            <person name="Jiang W."/>
            <person name="Lv Y."/>
            <person name="Cheng L."/>
            <person name="Yang K."/>
            <person name="Chao B."/>
            <person name="Wang X."/>
            <person name="Li Y."/>
            <person name="Pan X."/>
            <person name="You X."/>
            <person name="Zhang Y."/>
            <person name="Yang J."/>
            <person name="Li J."/>
            <person name="Zhang X."/>
            <person name="Liu S."/>
            <person name="Sun C."/>
            <person name="Yang J."/>
            <person name="Shi Q."/>
        </authorList>
    </citation>
    <scope>NUCLEOTIDE SEQUENCE [LARGE SCALE GENOMIC DNA]</scope>
    <source>
        <strain evidence="17">JWS20170419001</strain>
        <tissue evidence="17">Muscle</tissue>
    </source>
</reference>
<evidence type="ECO:0000256" key="6">
    <source>
        <dbReference type="ARBA" id="ARBA00022840"/>
    </source>
</evidence>
<evidence type="ECO:0000256" key="1">
    <source>
        <dbReference type="ARBA" id="ARBA00004127"/>
    </source>
</evidence>
<dbReference type="GO" id="GO:0015421">
    <property type="term" value="F:ABC-type oligopeptide transporter activity"/>
    <property type="evidence" value="ECO:0007669"/>
    <property type="project" value="TreeGrafter"/>
</dbReference>
<name>A0A556TJ88_BAGYA</name>
<dbReference type="InterPro" id="IPR003131">
    <property type="entry name" value="T1-type_BTB"/>
</dbReference>
<dbReference type="GO" id="GO:0005524">
    <property type="term" value="F:ATP binding"/>
    <property type="evidence" value="ECO:0007669"/>
    <property type="project" value="UniProtKB-KW"/>
</dbReference>
<gene>
    <name evidence="17" type="ORF">Baya_0786</name>
</gene>
<keyword evidence="8" id="KW-1278">Translocase</keyword>
<evidence type="ECO:0000256" key="5">
    <source>
        <dbReference type="ARBA" id="ARBA00022741"/>
    </source>
</evidence>
<dbReference type="InterPro" id="IPR011701">
    <property type="entry name" value="MFS"/>
</dbReference>
<feature type="transmembrane region" description="Helical" evidence="13">
    <location>
        <begin position="788"/>
        <end position="808"/>
    </location>
</feature>
<evidence type="ECO:0000256" key="4">
    <source>
        <dbReference type="ARBA" id="ARBA00022692"/>
    </source>
</evidence>
<keyword evidence="11" id="KW-0175">Coiled coil</keyword>
<feature type="transmembrane region" description="Helical" evidence="13">
    <location>
        <begin position="463"/>
        <end position="482"/>
    </location>
</feature>
<dbReference type="SMART" id="SM00225">
    <property type="entry name" value="BTB"/>
    <property type="match status" value="1"/>
</dbReference>
<dbReference type="Pfam" id="PF00005">
    <property type="entry name" value="ABC_tran"/>
    <property type="match status" value="1"/>
</dbReference>
<dbReference type="PANTHER" id="PTHR43394:SF14">
    <property type="entry name" value="TRANSPORTER 2, ATP BINDING CASSETTE SUBFAMILY B"/>
    <property type="match status" value="1"/>
</dbReference>
<dbReference type="FunFam" id="3.40.50.300:FF:000140">
    <property type="entry name" value="Lipid A export ATP-binding/permease protein MsbA"/>
    <property type="match status" value="1"/>
</dbReference>
<feature type="transmembrane region" description="Helical" evidence="13">
    <location>
        <begin position="755"/>
        <end position="776"/>
    </location>
</feature>
<dbReference type="SUPFAM" id="SSF103473">
    <property type="entry name" value="MFS general substrate transporter"/>
    <property type="match status" value="1"/>
</dbReference>
<evidence type="ECO:0000256" key="10">
    <source>
        <dbReference type="ARBA" id="ARBA00023136"/>
    </source>
</evidence>
<dbReference type="Gene3D" id="1.20.1250.20">
    <property type="entry name" value="MFS general substrate transporter like domains"/>
    <property type="match status" value="2"/>
</dbReference>
<dbReference type="PROSITE" id="PS50893">
    <property type="entry name" value="ABC_TRANSPORTER_2"/>
    <property type="match status" value="1"/>
</dbReference>
<feature type="domain" description="ABC transmembrane type-1" evidence="16">
    <location>
        <begin position="903"/>
        <end position="1184"/>
    </location>
</feature>
<dbReference type="EMBL" id="VCAZ01000002">
    <property type="protein sequence ID" value="TSK14803.1"/>
    <property type="molecule type" value="Genomic_DNA"/>
</dbReference>
<feature type="transmembrane region" description="Helical" evidence="13">
    <location>
        <begin position="304"/>
        <end position="331"/>
    </location>
</feature>
<evidence type="ECO:0000256" key="13">
    <source>
        <dbReference type="SAM" id="Phobius"/>
    </source>
</evidence>
<feature type="transmembrane region" description="Helical" evidence="13">
    <location>
        <begin position="374"/>
        <end position="393"/>
    </location>
</feature>
<dbReference type="InterPro" id="IPR011333">
    <property type="entry name" value="SKP1/BTB/POZ_sf"/>
</dbReference>
<feature type="transmembrane region" description="Helical" evidence="13">
    <location>
        <begin position="399"/>
        <end position="419"/>
    </location>
</feature>
<feature type="transmembrane region" description="Helical" evidence="13">
    <location>
        <begin position="575"/>
        <end position="598"/>
    </location>
</feature>
<dbReference type="GO" id="GO:0051260">
    <property type="term" value="P:protein homooligomerization"/>
    <property type="evidence" value="ECO:0007669"/>
    <property type="project" value="InterPro"/>
</dbReference>
<dbReference type="FunFam" id="1.20.1250.20:FF:000337">
    <property type="entry name" value="Solute carrier family 16 member 5"/>
    <property type="match status" value="1"/>
</dbReference>
<dbReference type="Pfam" id="PF07690">
    <property type="entry name" value="MFS_1"/>
    <property type="match status" value="1"/>
</dbReference>
<dbReference type="Proteomes" id="UP000319801">
    <property type="component" value="Unassembled WGS sequence"/>
</dbReference>
<sequence length="1459" mass="161903">MAELHIEANAGGLMEQSEHRETRGSVSMRLPSPSFVLPARSGSASPGLSASRAVFGFPMKSSPTSPSESTEKPGSRWVRLNVGGTYFITTKQTLCRDPKSFLYRLCQEDPDLDSDKDETGAYLIDRDPTYFGPILNYLRHGKLIINKNLAEEGVLEEAEFYNIASLVRLVKERIRDNENRTSQGPVKHVYRVLQCQEEELTQMVSTMSDGWKFEQLISIGSSYNYGNEDQAEFLCVVSRELNNSTNGIVIEPTEKAKLTDMGTRLHNHHSEKSSEPDPEDAETVDTVTPLTRTRPAHLEAPDGGWGWVVLVATILVLALTLAFPSCMGIFYTDLQIEFSASNSETSWVPSIMTAVLHAGGPLCSVLVEHFGCRATVMMGGVLSGLGMASSSFTHSIVELYITAGIITGLGFCFSFQPAVTILGHYFVRRRAFANAMSSTGTALGLCVLPFLGHYLHSELGWRGSFLVLGAVLLNCCVCGAVMRPLGPQKHREAEKSNHGTKPMTKKGFKEQIAMAWQSLTSSFSRHMAFDLFCSNQRFRVYALGITWMMLGFVVPLVFLVPYATDHGMDQSRAALLLSILGFINIFVRPPAGLLFGLPWFKGRHVYVFSFALLLNGLSNSICCIAPTFPVLLVYVLTYGLSMSVVGSLMFTVLMDIVEMSRFPSALGLLAIMESVTLLIGPPLAGSLVDSTGLYTYVFLACSITVALSALFLMVSFYWLDRRVPALKETSSTPVPTVIPESIGLMMAEATSGRAWCAYGVILSLDLILWLSLWTALVCSQGALVMNLTWLWAFRAFSWVLLHLVSSATLDKTLHNPLKPWAMLLCFVPPVYDMVQTLVLRGGCGFSPVPLPFMVGFSAVTGTLIHLMWDKAFPSKKVKKEQEARLLLLRVIRYSKPDSLHLGVAFFFLILAALFESSIPYYVGKIVDGLRGGYQHDSFLWAIACLSFHSLGCSMFTGLRGGMFMCSLGRLNKRVRHMLFQNLLKQEINFFEENQPGSLTSRLGSHTDKMGRSIAMNLNVVLRNLVKTCGMLVQMLSLSWQLTLLTCLEMPLLAVLQNYYNIHHQKTSRELQECLAEIEKLTSSTINSVETMRSFRAEAQELKRYKEALDRKLQILRCKGIFSAFHCLLRRCSTLGLKVTMLLLGHRLISSGQLSSGSLLTFVLYQKDMSSNMRKLVSIYGDILNTVWSAEKVFELLDRKPNMKEAGDWIPENLEGRITFDNVTLSYPSRPETKALKSVSMELSPGKMTALIGPSGGGKSSCVSLLQRFYEPQEGQVLLDNTLLNEYQPQYLCSQIAAVSQNPVLFSGTVKYNIAYGLPDCSMEQVIEAAEKANAHDFICRMDKGYDTDVGEFGKLLSSGQKQCLAIARVLIRNPKILLLDEATSKLDISARHAEVLSGSSGQTVLVIAHRLQTIERADIIIYIEDGMVLEQGTHEQLMAKRGHYFHLREKLCTMNSDQE</sequence>
<dbReference type="InterPro" id="IPR020846">
    <property type="entry name" value="MFS_dom"/>
</dbReference>
<evidence type="ECO:0000256" key="2">
    <source>
        <dbReference type="ARBA" id="ARBA00006493"/>
    </source>
</evidence>
<dbReference type="CDD" id="cd18389">
    <property type="entry name" value="BTB_POZ_KCTD2"/>
    <property type="match status" value="1"/>
</dbReference>
<dbReference type="InterPro" id="IPR003593">
    <property type="entry name" value="AAA+_ATPase"/>
</dbReference>
<evidence type="ECO:0000256" key="7">
    <source>
        <dbReference type="ARBA" id="ARBA00022856"/>
    </source>
</evidence>
<dbReference type="InterPro" id="IPR036259">
    <property type="entry name" value="MFS_trans_sf"/>
</dbReference>
<evidence type="ECO:0000313" key="18">
    <source>
        <dbReference type="Proteomes" id="UP000319801"/>
    </source>
</evidence>
<dbReference type="PROSITE" id="PS50850">
    <property type="entry name" value="MFS"/>
    <property type="match status" value="1"/>
</dbReference>
<feature type="domain" description="Major facilitator superfamily (MFS) profile" evidence="14">
    <location>
        <begin position="308"/>
        <end position="720"/>
    </location>
</feature>
<evidence type="ECO:0000259" key="14">
    <source>
        <dbReference type="PROSITE" id="PS50850"/>
    </source>
</evidence>
<dbReference type="InterPro" id="IPR011527">
    <property type="entry name" value="ABC1_TM_dom"/>
</dbReference>
<dbReference type="InterPro" id="IPR003439">
    <property type="entry name" value="ABC_transporter-like_ATP-bd"/>
</dbReference>
<dbReference type="SUPFAM" id="SSF90123">
    <property type="entry name" value="ABC transporter transmembrane region"/>
    <property type="match status" value="1"/>
</dbReference>
<accession>A0A556TJ88</accession>
<evidence type="ECO:0000256" key="11">
    <source>
        <dbReference type="SAM" id="Coils"/>
    </source>
</evidence>
<keyword evidence="18" id="KW-1185">Reference proteome</keyword>
<dbReference type="Gene3D" id="3.30.70.2000">
    <property type="match status" value="1"/>
</dbReference>
<dbReference type="GO" id="GO:0016887">
    <property type="term" value="F:ATP hydrolysis activity"/>
    <property type="evidence" value="ECO:0007669"/>
    <property type="project" value="InterPro"/>
</dbReference>
<dbReference type="InterPro" id="IPR027417">
    <property type="entry name" value="P-loop_NTPase"/>
</dbReference>
<feature type="transmembrane region" description="Helical" evidence="13">
    <location>
        <begin position="605"/>
        <end position="628"/>
    </location>
</feature>
<feature type="transmembrane region" description="Helical" evidence="13">
    <location>
        <begin position="431"/>
        <end position="451"/>
    </location>
</feature>
<protein>
    <submittedName>
        <fullName evidence="17">ATP-binding cassette sub-family B member 9</fullName>
    </submittedName>
</protein>
<evidence type="ECO:0000256" key="12">
    <source>
        <dbReference type="SAM" id="MobiDB-lite"/>
    </source>
</evidence>
<evidence type="ECO:0000256" key="9">
    <source>
        <dbReference type="ARBA" id="ARBA00022989"/>
    </source>
</evidence>
<evidence type="ECO:0000259" key="15">
    <source>
        <dbReference type="PROSITE" id="PS50893"/>
    </source>
</evidence>
<feature type="transmembrane region" description="Helical" evidence="13">
    <location>
        <begin position="850"/>
        <end position="868"/>
    </location>
</feature>
<feature type="transmembrane region" description="Helical" evidence="13">
    <location>
        <begin position="899"/>
        <end position="918"/>
    </location>
</feature>
<keyword evidence="5" id="KW-0547">Nucleotide-binding</keyword>
<feature type="transmembrane region" description="Helical" evidence="13">
    <location>
        <begin position="634"/>
        <end position="653"/>
    </location>
</feature>
<feature type="transmembrane region" description="Helical" evidence="13">
    <location>
        <begin position="347"/>
        <end position="367"/>
    </location>
</feature>
<dbReference type="CDD" id="cd17425">
    <property type="entry name" value="MFS_MCT6"/>
    <property type="match status" value="1"/>
</dbReference>
<dbReference type="InterPro" id="IPR039421">
    <property type="entry name" value="Type_1_exporter"/>
</dbReference>
<dbReference type="GO" id="GO:0016020">
    <property type="term" value="C:membrane"/>
    <property type="evidence" value="ECO:0007669"/>
    <property type="project" value="InterPro"/>
</dbReference>
<keyword evidence="7" id="KW-0571">Peptide transport</keyword>
<keyword evidence="7" id="KW-0653">Protein transport</keyword>
<dbReference type="Gene3D" id="3.30.710.10">
    <property type="entry name" value="Potassium Channel Kv1.1, Chain A"/>
    <property type="match status" value="1"/>
</dbReference>
<dbReference type="PANTHER" id="PTHR43394">
    <property type="entry name" value="ATP-DEPENDENT PERMEASE MDL1, MITOCHONDRIAL"/>
    <property type="match status" value="1"/>
</dbReference>
<dbReference type="Gene3D" id="1.20.1560.10">
    <property type="entry name" value="ABC transporter type 1, transmembrane domain"/>
    <property type="match status" value="1"/>
</dbReference>
<feature type="coiled-coil region" evidence="11">
    <location>
        <begin position="1063"/>
        <end position="1118"/>
    </location>
</feature>
<feature type="transmembrane region" description="Helical" evidence="13">
    <location>
        <begin position="696"/>
        <end position="719"/>
    </location>
</feature>
<feature type="transmembrane region" description="Helical" evidence="13">
    <location>
        <begin position="540"/>
        <end position="563"/>
    </location>
</feature>
<dbReference type="InterPro" id="IPR000210">
    <property type="entry name" value="BTB/POZ_dom"/>
</dbReference>
<dbReference type="OrthoDB" id="6500128at2759"/>
<comment type="similarity">
    <text evidence="2">Belongs to the ABC transporter superfamily. ABCB family. MHC peptide exporter (TC 3.A.1.209) subfamily.</text>
</comment>
<keyword evidence="3" id="KW-0813">Transport</keyword>
<keyword evidence="9 13" id="KW-1133">Transmembrane helix</keyword>
<feature type="domain" description="ABC transporter" evidence="15">
    <location>
        <begin position="1217"/>
        <end position="1450"/>
    </location>
</feature>
<dbReference type="PROSITE" id="PS00211">
    <property type="entry name" value="ABC_TRANSPORTER_1"/>
    <property type="match status" value="1"/>
</dbReference>
<dbReference type="InterPro" id="IPR036640">
    <property type="entry name" value="ABC1_TM_sf"/>
</dbReference>
<keyword evidence="10 13" id="KW-0472">Membrane</keyword>
<keyword evidence="6 17" id="KW-0067">ATP-binding</keyword>
<dbReference type="Pfam" id="PF02214">
    <property type="entry name" value="BTB_2"/>
    <property type="match status" value="1"/>
</dbReference>
<dbReference type="FunFam" id="3.30.70.2000:FF:000001">
    <property type="entry name" value="Potassium channel tetramerization domain-containing 17"/>
    <property type="match status" value="1"/>
</dbReference>
<evidence type="ECO:0000256" key="3">
    <source>
        <dbReference type="ARBA" id="ARBA00022448"/>
    </source>
</evidence>
<keyword evidence="4 13" id="KW-0812">Transmembrane</keyword>
<comment type="subcellular location">
    <subcellularLocation>
        <location evidence="1">Endomembrane system</location>
        <topology evidence="1">Multi-pass membrane protein</topology>
    </subcellularLocation>
</comment>
<dbReference type="FunFam" id="3.30.710.10:FF:000005">
    <property type="entry name" value="Potassium channel tetramerization domain-containing 17"/>
    <property type="match status" value="1"/>
</dbReference>
<dbReference type="SUPFAM" id="SSF54695">
    <property type="entry name" value="POZ domain"/>
    <property type="match status" value="1"/>
</dbReference>
<dbReference type="Gene3D" id="6.10.140.750">
    <property type="match status" value="1"/>
</dbReference>
<dbReference type="SMART" id="SM00382">
    <property type="entry name" value="AAA"/>
    <property type="match status" value="1"/>
</dbReference>
<feature type="region of interest" description="Disordered" evidence="12">
    <location>
        <begin position="264"/>
        <end position="295"/>
    </location>
</feature>
<comment type="caution">
    <text evidence="17">The sequence shown here is derived from an EMBL/GenBank/DDBJ whole genome shotgun (WGS) entry which is preliminary data.</text>
</comment>
<dbReference type="Pfam" id="PF00664">
    <property type="entry name" value="ABC_membrane"/>
    <property type="match status" value="1"/>
</dbReference>
<evidence type="ECO:0000313" key="17">
    <source>
        <dbReference type="EMBL" id="TSK14803.1"/>
    </source>
</evidence>
<feature type="transmembrane region" description="Helical" evidence="13">
    <location>
        <begin position="665"/>
        <end position="684"/>
    </location>
</feature>
<organism evidence="17 18">
    <name type="scientific">Bagarius yarrelli</name>
    <name type="common">Goonch</name>
    <name type="synonym">Bagrus yarrelli</name>
    <dbReference type="NCBI Taxonomy" id="175774"/>
    <lineage>
        <taxon>Eukaryota</taxon>
        <taxon>Metazoa</taxon>
        <taxon>Chordata</taxon>
        <taxon>Craniata</taxon>
        <taxon>Vertebrata</taxon>
        <taxon>Euteleostomi</taxon>
        <taxon>Actinopterygii</taxon>
        <taxon>Neopterygii</taxon>
        <taxon>Teleostei</taxon>
        <taxon>Ostariophysi</taxon>
        <taxon>Siluriformes</taxon>
        <taxon>Sisoridae</taxon>
        <taxon>Sisorinae</taxon>
        <taxon>Bagarius</taxon>
    </lineage>
</organism>
<dbReference type="PROSITE" id="PS50929">
    <property type="entry name" value="ABC_TM1F"/>
    <property type="match status" value="1"/>
</dbReference>
<dbReference type="SUPFAM" id="SSF52540">
    <property type="entry name" value="P-loop containing nucleoside triphosphate hydrolases"/>
    <property type="match status" value="1"/>
</dbReference>
<dbReference type="Gene3D" id="3.40.50.300">
    <property type="entry name" value="P-loop containing nucleotide triphosphate hydrolases"/>
    <property type="match status" value="1"/>
</dbReference>
<dbReference type="GO" id="GO:0012505">
    <property type="term" value="C:endomembrane system"/>
    <property type="evidence" value="ECO:0007669"/>
    <property type="project" value="UniProtKB-SubCell"/>
</dbReference>
<evidence type="ECO:0000259" key="16">
    <source>
        <dbReference type="PROSITE" id="PS50929"/>
    </source>
</evidence>